<dbReference type="PROSITE" id="PS51371">
    <property type="entry name" value="CBS"/>
    <property type="match status" value="1"/>
</dbReference>
<dbReference type="Pfam" id="PF02163">
    <property type="entry name" value="Peptidase_M50"/>
    <property type="match status" value="1"/>
</dbReference>
<feature type="transmembrane region" description="Helical" evidence="14">
    <location>
        <begin position="143"/>
        <end position="165"/>
    </location>
</feature>
<gene>
    <name evidence="19" type="primary">rip3</name>
    <name evidence="19" type="ORF">SGA01_30400</name>
</gene>
<evidence type="ECO:0000256" key="1">
    <source>
        <dbReference type="ARBA" id="ARBA00004651"/>
    </source>
</evidence>
<keyword evidence="9 14" id="KW-0862">Zinc</keyword>
<dbReference type="AlphaFoldDB" id="A0A4Y3RIF3"/>
<evidence type="ECO:0000256" key="6">
    <source>
        <dbReference type="ARBA" id="ARBA00022723"/>
    </source>
</evidence>
<keyword evidence="6 14" id="KW-0479">Metal-binding</keyword>
<evidence type="ECO:0000256" key="2">
    <source>
        <dbReference type="ARBA" id="ARBA00007931"/>
    </source>
</evidence>
<evidence type="ECO:0000256" key="16">
    <source>
        <dbReference type="PIRSR" id="PIRSR006404-2"/>
    </source>
</evidence>
<evidence type="ECO:0000259" key="18">
    <source>
        <dbReference type="PROSITE" id="PS51371"/>
    </source>
</evidence>
<evidence type="ECO:0000313" key="20">
    <source>
        <dbReference type="Proteomes" id="UP000315226"/>
    </source>
</evidence>
<keyword evidence="20" id="KW-1185">Reference proteome</keyword>
<feature type="transmembrane region" description="Helical" evidence="14">
    <location>
        <begin position="12"/>
        <end position="33"/>
    </location>
</feature>
<protein>
    <recommendedName>
        <fullName evidence="14">Zinc metalloprotease</fullName>
    </recommendedName>
</protein>
<evidence type="ECO:0000256" key="14">
    <source>
        <dbReference type="PIRNR" id="PIRNR006404"/>
    </source>
</evidence>
<dbReference type="GO" id="GO:0005886">
    <property type="term" value="C:plasma membrane"/>
    <property type="evidence" value="ECO:0007669"/>
    <property type="project" value="UniProtKB-SubCell"/>
</dbReference>
<comment type="subcellular location">
    <subcellularLocation>
        <location evidence="1 14">Cell membrane</location>
        <topology evidence="1 14">Multi-pass membrane protein</topology>
    </subcellularLocation>
</comment>
<feature type="binding site" evidence="16">
    <location>
        <position position="71"/>
    </location>
    <ligand>
        <name>Zn(2+)</name>
        <dbReference type="ChEBI" id="CHEBI:29105"/>
        <note>catalytic</note>
    </ligand>
</feature>
<keyword evidence="13 14" id="KW-0472">Membrane</keyword>
<feature type="transmembrane region" description="Helical" evidence="14">
    <location>
        <begin position="48"/>
        <end position="67"/>
    </location>
</feature>
<feature type="binding site" evidence="16">
    <location>
        <position position="166"/>
    </location>
    <ligand>
        <name>Zn(2+)</name>
        <dbReference type="ChEBI" id="CHEBI:29105"/>
        <note>catalytic</note>
    </ligand>
</feature>
<feature type="active site" evidence="15">
    <location>
        <position position="68"/>
    </location>
</feature>
<dbReference type="InterPro" id="IPR016483">
    <property type="entry name" value="UCP006404_Pept_M50_CBS"/>
</dbReference>
<dbReference type="GO" id="GO:0008237">
    <property type="term" value="F:metallopeptidase activity"/>
    <property type="evidence" value="ECO:0007669"/>
    <property type="project" value="UniProtKB-UniRule"/>
</dbReference>
<keyword evidence="3 14" id="KW-1003">Cell membrane</keyword>
<evidence type="ECO:0000256" key="3">
    <source>
        <dbReference type="ARBA" id="ARBA00022475"/>
    </source>
</evidence>
<evidence type="ECO:0000256" key="5">
    <source>
        <dbReference type="ARBA" id="ARBA00022692"/>
    </source>
</evidence>
<accession>A0A4Y3RIF3</accession>
<evidence type="ECO:0000256" key="15">
    <source>
        <dbReference type="PIRSR" id="PIRSR006404-1"/>
    </source>
</evidence>
<feature type="domain" description="CBS" evidence="18">
    <location>
        <begin position="316"/>
        <end position="376"/>
    </location>
</feature>
<organism evidence="19 20">
    <name type="scientific">Streptomyces gardneri</name>
    <dbReference type="NCBI Taxonomy" id="66892"/>
    <lineage>
        <taxon>Bacteria</taxon>
        <taxon>Bacillati</taxon>
        <taxon>Actinomycetota</taxon>
        <taxon>Actinomycetes</taxon>
        <taxon>Kitasatosporales</taxon>
        <taxon>Streptomycetaceae</taxon>
        <taxon>Streptomyces</taxon>
    </lineage>
</organism>
<dbReference type="CDD" id="cd06164">
    <property type="entry name" value="S2P-M50_SpoIVFB_CBS"/>
    <property type="match status" value="1"/>
</dbReference>
<evidence type="ECO:0000256" key="13">
    <source>
        <dbReference type="ARBA" id="ARBA00023136"/>
    </source>
</evidence>
<dbReference type="Gene3D" id="3.10.580.10">
    <property type="entry name" value="CBS-domain"/>
    <property type="match status" value="1"/>
</dbReference>
<dbReference type="GO" id="GO:0006508">
    <property type="term" value="P:proteolysis"/>
    <property type="evidence" value="ECO:0007669"/>
    <property type="project" value="UniProtKB-KW"/>
</dbReference>
<comment type="similarity">
    <text evidence="2 14">Belongs to the peptidase M50B family.</text>
</comment>
<dbReference type="PANTHER" id="PTHR39188">
    <property type="entry name" value="MEMBRANE-ASSOCIATED ZINC METALLOPROTEASE M50B"/>
    <property type="match status" value="1"/>
</dbReference>
<feature type="binding site" evidence="16">
    <location>
        <position position="67"/>
    </location>
    <ligand>
        <name>Zn(2+)</name>
        <dbReference type="ChEBI" id="CHEBI:29105"/>
        <note>catalytic</note>
    </ligand>
</feature>
<sequence length="384" mass="40641">MRPTFVLGRIAGVRIGVHWSVLLIFAVIALGLAEGRLPEAHPGHGWPAYWAAGILTAVVFFASLLAHELAHAIVARRNGVEVDDIVLWLLGGVARLKAEAPNPAAELRIAGVGPLVSLVLGGLFTLAAWLLDTTAAPGLAVEALAWLAAINILLAVFNVVPAAPLDGGRLLRAFLWWRTGDRLRATAGATAAGRAFGWFLTVVGLFLFVRGDVFGGLWLAMIGWFLVAAATMEGQQAQLRAVLAGIPVRQAMTPDPVTVPVGLTVAAFLADPQYRFRHSAFPVTGDGSAPVGLMTLDLARRVPEDRQHAVTVERVMLPLTEVTVVGADDPLADLLPRMQPGAEHRALVLDRKRLVGIVSASDVSRTVTWLMTSVPRGGGGGRGT</sequence>
<name>A0A4Y3RIF3_9ACTN</name>
<dbReference type="InterPro" id="IPR000644">
    <property type="entry name" value="CBS_dom"/>
</dbReference>
<proteinExistence type="inferred from homology"/>
<dbReference type="OrthoDB" id="9781963at2"/>
<evidence type="ECO:0000256" key="8">
    <source>
        <dbReference type="ARBA" id="ARBA00022801"/>
    </source>
</evidence>
<dbReference type="PANTHER" id="PTHR39188:SF3">
    <property type="entry name" value="STAGE IV SPORULATION PROTEIN FB"/>
    <property type="match status" value="1"/>
</dbReference>
<evidence type="ECO:0000256" key="10">
    <source>
        <dbReference type="ARBA" id="ARBA00022989"/>
    </source>
</evidence>
<dbReference type="Proteomes" id="UP000315226">
    <property type="component" value="Unassembled WGS sequence"/>
</dbReference>
<dbReference type="RefSeq" id="WP_141296994.1">
    <property type="nucleotide sequence ID" value="NZ_BJMN01000019.1"/>
</dbReference>
<dbReference type="GO" id="GO:0046872">
    <property type="term" value="F:metal ion binding"/>
    <property type="evidence" value="ECO:0007669"/>
    <property type="project" value="UniProtKB-UniRule"/>
</dbReference>
<evidence type="ECO:0000313" key="19">
    <source>
        <dbReference type="EMBL" id="GEB57435.1"/>
    </source>
</evidence>
<evidence type="ECO:0000256" key="7">
    <source>
        <dbReference type="ARBA" id="ARBA00022737"/>
    </source>
</evidence>
<evidence type="ECO:0000256" key="4">
    <source>
        <dbReference type="ARBA" id="ARBA00022670"/>
    </source>
</evidence>
<keyword evidence="4 14" id="KW-0645">Protease</keyword>
<keyword evidence="11 14" id="KW-0482">Metalloprotease</keyword>
<dbReference type="InterPro" id="IPR046342">
    <property type="entry name" value="CBS_dom_sf"/>
</dbReference>
<feature type="transmembrane region" description="Helical" evidence="14">
    <location>
        <begin position="215"/>
        <end position="232"/>
    </location>
</feature>
<dbReference type="EMBL" id="BJMN01000019">
    <property type="protein sequence ID" value="GEB57435.1"/>
    <property type="molecule type" value="Genomic_DNA"/>
</dbReference>
<keyword evidence="12 17" id="KW-0129">CBS domain</keyword>
<keyword evidence="10 14" id="KW-1133">Transmembrane helix</keyword>
<evidence type="ECO:0000256" key="17">
    <source>
        <dbReference type="PROSITE-ProRule" id="PRU00703"/>
    </source>
</evidence>
<evidence type="ECO:0000256" key="11">
    <source>
        <dbReference type="ARBA" id="ARBA00023049"/>
    </source>
</evidence>
<dbReference type="SUPFAM" id="SSF54631">
    <property type="entry name" value="CBS-domain pair"/>
    <property type="match status" value="1"/>
</dbReference>
<evidence type="ECO:0000256" key="12">
    <source>
        <dbReference type="ARBA" id="ARBA00023122"/>
    </source>
</evidence>
<keyword evidence="8 14" id="KW-0378">Hydrolase</keyword>
<evidence type="ECO:0000256" key="9">
    <source>
        <dbReference type="ARBA" id="ARBA00022833"/>
    </source>
</evidence>
<keyword evidence="7" id="KW-0677">Repeat</keyword>
<reference evidence="19 20" key="1">
    <citation type="submission" date="2019-06" db="EMBL/GenBank/DDBJ databases">
        <title>Whole genome shotgun sequence of Streptomyces gardneri NBRC 12865.</title>
        <authorList>
            <person name="Hosoyama A."/>
            <person name="Uohara A."/>
            <person name="Ohji S."/>
            <person name="Ichikawa N."/>
        </authorList>
    </citation>
    <scope>NUCLEOTIDE SEQUENCE [LARGE SCALE GENOMIC DNA]</scope>
    <source>
        <strain evidence="19 20">NBRC 12865</strain>
    </source>
</reference>
<dbReference type="Pfam" id="PF00571">
    <property type="entry name" value="CBS"/>
    <property type="match status" value="1"/>
</dbReference>
<dbReference type="InterPro" id="IPR008915">
    <property type="entry name" value="Peptidase_M50"/>
</dbReference>
<feature type="transmembrane region" description="Helical" evidence="14">
    <location>
        <begin position="109"/>
        <end position="131"/>
    </location>
</feature>
<keyword evidence="5 14" id="KW-0812">Transmembrane</keyword>
<dbReference type="PIRSF" id="PIRSF006404">
    <property type="entry name" value="UCP006404_Pept_M50_CBS"/>
    <property type="match status" value="1"/>
</dbReference>
<feature type="transmembrane region" description="Helical" evidence="14">
    <location>
        <begin position="186"/>
        <end position="209"/>
    </location>
</feature>
<comment type="cofactor">
    <cofactor evidence="14 16">
        <name>Zn(2+)</name>
        <dbReference type="ChEBI" id="CHEBI:29105"/>
    </cofactor>
    <text evidence="14 16">Binds 1 zinc ion per subunit.</text>
</comment>
<comment type="caution">
    <text evidence="19">The sequence shown here is derived from an EMBL/GenBank/DDBJ whole genome shotgun (WGS) entry which is preliminary data.</text>
</comment>